<name>A0ABP8UTG5_9ACTN</name>
<protein>
    <recommendedName>
        <fullName evidence="2">Ricin B lectin domain-containing protein</fullName>
    </recommendedName>
</protein>
<organism evidence="3 4">
    <name type="scientific">Actinoallomurus vinaceus</name>
    <dbReference type="NCBI Taxonomy" id="1080074"/>
    <lineage>
        <taxon>Bacteria</taxon>
        <taxon>Bacillati</taxon>
        <taxon>Actinomycetota</taxon>
        <taxon>Actinomycetes</taxon>
        <taxon>Streptosporangiales</taxon>
        <taxon>Thermomonosporaceae</taxon>
        <taxon>Actinoallomurus</taxon>
    </lineage>
</organism>
<dbReference type="InterPro" id="IPR000772">
    <property type="entry name" value="Ricin_B_lectin"/>
</dbReference>
<evidence type="ECO:0000259" key="2">
    <source>
        <dbReference type="Pfam" id="PF00652"/>
    </source>
</evidence>
<keyword evidence="4" id="KW-1185">Reference proteome</keyword>
<dbReference type="Proteomes" id="UP001501442">
    <property type="component" value="Unassembled WGS sequence"/>
</dbReference>
<accession>A0ABP8UTG5</accession>
<evidence type="ECO:0000313" key="4">
    <source>
        <dbReference type="Proteomes" id="UP001501442"/>
    </source>
</evidence>
<evidence type="ECO:0000256" key="1">
    <source>
        <dbReference type="SAM" id="SignalP"/>
    </source>
</evidence>
<dbReference type="Pfam" id="PF00652">
    <property type="entry name" value="Ricin_B_lectin"/>
    <property type="match status" value="1"/>
</dbReference>
<feature type="domain" description="Ricin B lectin" evidence="2">
    <location>
        <begin position="32"/>
        <end position="106"/>
    </location>
</feature>
<keyword evidence="1" id="KW-0732">Signal</keyword>
<dbReference type="Gene3D" id="2.80.10.50">
    <property type="match status" value="1"/>
</dbReference>
<dbReference type="PROSITE" id="PS50231">
    <property type="entry name" value="RICIN_B_LECTIN"/>
    <property type="match status" value="1"/>
</dbReference>
<comment type="caution">
    <text evidence="3">The sequence shown here is derived from an EMBL/GenBank/DDBJ whole genome shotgun (WGS) entry which is preliminary data.</text>
</comment>
<sequence>MKRTIIGAAALALAGLIVSGTPAQAASYVSYKNDATHTCLTSNQKNNKVSLARCTKSPYQKWTRLTYSSHGGHTIRNQKTGRCLSFALASDYRKPLHVLTRKCNANPGCLYWSMNAIHGKNIGAATDVCGMGYLHSTSKGAVYVAGSSTSAQRSWTWK</sequence>
<proteinExistence type="predicted"/>
<dbReference type="SUPFAM" id="SSF50370">
    <property type="entry name" value="Ricin B-like lectins"/>
    <property type="match status" value="1"/>
</dbReference>
<feature type="signal peptide" evidence="1">
    <location>
        <begin position="1"/>
        <end position="25"/>
    </location>
</feature>
<reference evidence="4" key="1">
    <citation type="journal article" date="2019" name="Int. J. Syst. Evol. Microbiol.">
        <title>The Global Catalogue of Microorganisms (GCM) 10K type strain sequencing project: providing services to taxonomists for standard genome sequencing and annotation.</title>
        <authorList>
            <consortium name="The Broad Institute Genomics Platform"/>
            <consortium name="The Broad Institute Genome Sequencing Center for Infectious Disease"/>
            <person name="Wu L."/>
            <person name="Ma J."/>
        </authorList>
    </citation>
    <scope>NUCLEOTIDE SEQUENCE [LARGE SCALE GENOMIC DNA]</scope>
    <source>
        <strain evidence="4">JCM 17939</strain>
    </source>
</reference>
<dbReference type="InterPro" id="IPR035992">
    <property type="entry name" value="Ricin_B-like_lectins"/>
</dbReference>
<gene>
    <name evidence="3" type="ORF">GCM10023196_094170</name>
</gene>
<dbReference type="EMBL" id="BAABHK010000021">
    <property type="protein sequence ID" value="GAA4638027.1"/>
    <property type="molecule type" value="Genomic_DNA"/>
</dbReference>
<feature type="chain" id="PRO_5045321920" description="Ricin B lectin domain-containing protein" evidence="1">
    <location>
        <begin position="26"/>
        <end position="158"/>
    </location>
</feature>
<dbReference type="RefSeq" id="WP_345441297.1">
    <property type="nucleotide sequence ID" value="NZ_BAABHK010000021.1"/>
</dbReference>
<evidence type="ECO:0000313" key="3">
    <source>
        <dbReference type="EMBL" id="GAA4638027.1"/>
    </source>
</evidence>